<dbReference type="SUPFAM" id="SSF69754">
    <property type="entry name" value="Ribosome binding protein Y (YfiA homologue)"/>
    <property type="match status" value="1"/>
</dbReference>
<dbReference type="Pfam" id="PF16321">
    <property type="entry name" value="Ribosom_S30AE_C"/>
    <property type="match status" value="1"/>
</dbReference>
<sequence length="199" mass="22646">MVDIKISGRRVTVSDAMRTRVESKIGDALKVFDIKPMTCDVVLRVDKNPANLDRKTCEVTVFVRDNVVRVEASNDDLYAAVDEAADKVTRQLRKYKTRVIDKRQCARRPEVAAERVKDLSDLLEPLPEEEDDTLVREKYVDLAPMSVDEAIFQADLLGHDFYVFENDETGLVNVLYHRKNGGYGIIKPKIESEDGEAER</sequence>
<dbReference type="NCBIfam" id="TIGR00741">
    <property type="entry name" value="yfiA"/>
    <property type="match status" value="1"/>
</dbReference>
<comment type="subcellular location">
    <subcellularLocation>
        <location evidence="2">Cytoplasm</location>
    </subcellularLocation>
</comment>
<dbReference type="InterPro" id="IPR032528">
    <property type="entry name" value="Ribosom_S30AE_C"/>
</dbReference>
<keyword evidence="5" id="KW-1185">Reference proteome</keyword>
<dbReference type="Proteomes" id="UP001332931">
    <property type="component" value="Unassembled WGS sequence"/>
</dbReference>
<evidence type="ECO:0000259" key="3">
    <source>
        <dbReference type="Pfam" id="PF16321"/>
    </source>
</evidence>
<protein>
    <recommendedName>
        <fullName evidence="2">Ribosome hibernation promoting factor</fullName>
        <shortName evidence="2">HPF</shortName>
    </recommendedName>
</protein>
<dbReference type="Gene3D" id="3.30.505.50">
    <property type="entry name" value="Sigma 54 modulation/S30EA ribosomal protein, C-terminal domain"/>
    <property type="match status" value="1"/>
</dbReference>
<dbReference type="PANTHER" id="PTHR33231:SF1">
    <property type="entry name" value="30S RIBOSOMAL PROTEIN"/>
    <property type="match status" value="1"/>
</dbReference>
<keyword evidence="2" id="KW-0963">Cytoplasm</keyword>
<comment type="similarity">
    <text evidence="2">Belongs to the HPF/YfiA ribosome-associated protein family. Long HPF subfamily.</text>
</comment>
<dbReference type="InterPro" id="IPR036567">
    <property type="entry name" value="RHF-like"/>
</dbReference>
<dbReference type="InterPro" id="IPR038416">
    <property type="entry name" value="Ribosom_S30AE_C_sf"/>
</dbReference>
<name>A0ABU7R9S9_9ACTN</name>
<proteinExistence type="inferred from homology"/>
<dbReference type="CDD" id="cd00552">
    <property type="entry name" value="RaiA"/>
    <property type="match status" value="1"/>
</dbReference>
<comment type="function">
    <text evidence="2">Required for dimerization of active 70S ribosomes into 100S ribosomes in stationary phase; 100S ribosomes are translationally inactive and sometimes present during exponential growth.</text>
</comment>
<evidence type="ECO:0000313" key="4">
    <source>
        <dbReference type="EMBL" id="MEE6147335.1"/>
    </source>
</evidence>
<dbReference type="Gene3D" id="3.30.160.100">
    <property type="entry name" value="Ribosome hibernation promotion factor-like"/>
    <property type="match status" value="1"/>
</dbReference>
<dbReference type="EMBL" id="JAZGJQ010000004">
    <property type="protein sequence ID" value="MEE6147335.1"/>
    <property type="molecule type" value="Genomic_DNA"/>
</dbReference>
<dbReference type="InterPro" id="IPR034694">
    <property type="entry name" value="HPF_long/plastid"/>
</dbReference>
<dbReference type="RefSeq" id="WP_330958103.1">
    <property type="nucleotide sequence ID" value="NZ_JAZGJQ010000004.1"/>
</dbReference>
<feature type="domain" description="Sigma 54 modulation/S30EA ribosomal protein C-terminal" evidence="3">
    <location>
        <begin position="130"/>
        <end position="185"/>
    </location>
</feature>
<accession>A0ABU7R9S9</accession>
<dbReference type="InterPro" id="IPR050574">
    <property type="entry name" value="HPF/YfiA_ribosome-assoc"/>
</dbReference>
<dbReference type="PANTHER" id="PTHR33231">
    <property type="entry name" value="30S RIBOSOMAL PROTEIN"/>
    <property type="match status" value="1"/>
</dbReference>
<gene>
    <name evidence="4" type="primary">raiA</name>
    <name evidence="2" type="synonym">hpf</name>
    <name evidence="4" type="ORF">VXJ25_04935</name>
</gene>
<comment type="caution">
    <text evidence="4">The sequence shown here is derived from an EMBL/GenBank/DDBJ whole genome shotgun (WGS) entry which is preliminary data.</text>
</comment>
<dbReference type="HAMAP" id="MF_00839">
    <property type="entry name" value="HPF"/>
    <property type="match status" value="1"/>
</dbReference>
<dbReference type="Pfam" id="PF02482">
    <property type="entry name" value="Ribosomal_S30AE"/>
    <property type="match status" value="1"/>
</dbReference>
<comment type="subunit">
    <text evidence="2">Interacts with 100S ribosomes.</text>
</comment>
<evidence type="ECO:0000256" key="2">
    <source>
        <dbReference type="HAMAP-Rule" id="MF_00839"/>
    </source>
</evidence>
<evidence type="ECO:0000256" key="1">
    <source>
        <dbReference type="ARBA" id="ARBA00022845"/>
    </source>
</evidence>
<evidence type="ECO:0000313" key="5">
    <source>
        <dbReference type="Proteomes" id="UP001332931"/>
    </source>
</evidence>
<dbReference type="InterPro" id="IPR003489">
    <property type="entry name" value="RHF/RaiA"/>
</dbReference>
<organism evidence="4 5">
    <name type="scientific">Olsenella absiana</name>
    <dbReference type="NCBI Taxonomy" id="3115222"/>
    <lineage>
        <taxon>Bacteria</taxon>
        <taxon>Bacillati</taxon>
        <taxon>Actinomycetota</taxon>
        <taxon>Coriobacteriia</taxon>
        <taxon>Coriobacteriales</taxon>
        <taxon>Atopobiaceae</taxon>
        <taxon>Olsenella</taxon>
    </lineage>
</organism>
<keyword evidence="1 2" id="KW-0810">Translation regulation</keyword>
<reference evidence="4 5" key="1">
    <citation type="submission" date="2024-01" db="EMBL/GenBank/DDBJ databases">
        <title>Description of Olsenella sp. nov., isolated from pig feces.</title>
        <authorList>
            <person name="Chang Y.-H."/>
        </authorList>
    </citation>
    <scope>NUCLEOTIDE SEQUENCE [LARGE SCALE GENOMIC DNA]</scope>
    <source>
        <strain evidence="4 5">YH-ols2223</strain>
    </source>
</reference>